<dbReference type="InterPro" id="IPR019167">
    <property type="entry name" value="PAT1_dom"/>
</dbReference>
<evidence type="ECO:0000256" key="2">
    <source>
        <dbReference type="ARBA" id="ARBA00004201"/>
    </source>
</evidence>
<comment type="similarity">
    <text evidence="3">Belongs to the PAT1 family.</text>
</comment>
<keyword evidence="4" id="KW-0963">Cytoplasm</keyword>
<dbReference type="Pfam" id="PF09770">
    <property type="entry name" value="PAT1"/>
    <property type="match status" value="1"/>
</dbReference>
<evidence type="ECO:0000256" key="6">
    <source>
        <dbReference type="ARBA" id="ARBA00023242"/>
    </source>
</evidence>
<feature type="domain" description="mRNA decay factor PAT1" evidence="8">
    <location>
        <begin position="123"/>
        <end position="292"/>
    </location>
</feature>
<gene>
    <name evidence="9" type="ORF">BC936DRAFT_143833</name>
</gene>
<dbReference type="InterPro" id="IPR039900">
    <property type="entry name" value="Pat1-like"/>
</dbReference>
<name>A0A432ZYM5_9FUNG</name>
<evidence type="ECO:0000259" key="8">
    <source>
        <dbReference type="Pfam" id="PF09770"/>
    </source>
</evidence>
<comment type="subcellular location">
    <subcellularLocation>
        <location evidence="2">Cytoplasm</location>
        <location evidence="2">P-body</location>
    </subcellularLocation>
    <subcellularLocation>
        <location evidence="1">Nucleus</location>
    </subcellularLocation>
</comment>
<dbReference type="GO" id="GO:0003723">
    <property type="term" value="F:RNA binding"/>
    <property type="evidence" value="ECO:0007669"/>
    <property type="project" value="UniProtKB-KW"/>
</dbReference>
<sequence length="320" mass="34707">SHTSLPSLSGTYSPTFANTSDLSRYPAPHGFVPAAPPGFSPGGTQQRARAAISVEELEAELHKTAGRFPGMPQAEAKKMLSLAEVEAAFMATSINGRSPQQQVSYSGIGYPPDPTAAMAMRVQQEAMEAMAMETDRRRREKMMKLTEIARYNNLMTQHDKDFIHRIQLSQLASDDPYSDDFYYQVYSAIRQRAGFTMGPPPAGALVPGMMNADGNNNTGRFGGGGGGRQGYGPHGGGRREENAMWKMQQHVQRIVSDAKRRPKQTQLSLEGALGKITVHSVRNPRQLLQVSGTKHPVAGATSGDGTVGQEKVCTGLHVFF</sequence>
<dbReference type="GO" id="GO:0000290">
    <property type="term" value="P:deadenylation-dependent decapping of nuclear-transcribed mRNA"/>
    <property type="evidence" value="ECO:0007669"/>
    <property type="project" value="InterPro"/>
</dbReference>
<dbReference type="GO" id="GO:0000932">
    <property type="term" value="C:P-body"/>
    <property type="evidence" value="ECO:0007669"/>
    <property type="project" value="UniProtKB-SubCell"/>
</dbReference>
<accession>A0A432ZYM5</accession>
<evidence type="ECO:0000256" key="7">
    <source>
        <dbReference type="SAM" id="MobiDB-lite"/>
    </source>
</evidence>
<dbReference type="GO" id="GO:0016853">
    <property type="term" value="F:isomerase activity"/>
    <property type="evidence" value="ECO:0007669"/>
    <property type="project" value="UniProtKB-KW"/>
</dbReference>
<feature type="region of interest" description="Disordered" evidence="7">
    <location>
        <begin position="27"/>
        <end position="47"/>
    </location>
</feature>
<dbReference type="EMBL" id="RBNI01028877">
    <property type="protein sequence ID" value="RUO95526.1"/>
    <property type="molecule type" value="Genomic_DNA"/>
</dbReference>
<dbReference type="GO" id="GO:0033962">
    <property type="term" value="P:P-body assembly"/>
    <property type="evidence" value="ECO:0007669"/>
    <property type="project" value="TreeGrafter"/>
</dbReference>
<reference evidence="9 10" key="1">
    <citation type="journal article" date="2018" name="New Phytol.">
        <title>Phylogenomics of Endogonaceae and evolution of mycorrhizas within Mucoromycota.</title>
        <authorList>
            <person name="Chang Y."/>
            <person name="Desiro A."/>
            <person name="Na H."/>
            <person name="Sandor L."/>
            <person name="Lipzen A."/>
            <person name="Clum A."/>
            <person name="Barry K."/>
            <person name="Grigoriev I.V."/>
            <person name="Martin F.M."/>
            <person name="Stajich J.E."/>
            <person name="Smith M.E."/>
            <person name="Bonito G."/>
            <person name="Spatafora J.W."/>
        </authorList>
    </citation>
    <scope>NUCLEOTIDE SEQUENCE [LARGE SCALE GENOMIC DNA]</scope>
    <source>
        <strain evidence="9 10">GMNB39</strain>
    </source>
</reference>
<dbReference type="PANTHER" id="PTHR21551">
    <property type="entry name" value="TOPOISOMERASE II-ASSOCIATED PROTEIN PAT1"/>
    <property type="match status" value="1"/>
</dbReference>
<evidence type="ECO:0000313" key="10">
    <source>
        <dbReference type="Proteomes" id="UP000268093"/>
    </source>
</evidence>
<organism evidence="9 10">
    <name type="scientific">Jimgerdemannia flammicorona</name>
    <dbReference type="NCBI Taxonomy" id="994334"/>
    <lineage>
        <taxon>Eukaryota</taxon>
        <taxon>Fungi</taxon>
        <taxon>Fungi incertae sedis</taxon>
        <taxon>Mucoromycota</taxon>
        <taxon>Mucoromycotina</taxon>
        <taxon>Endogonomycetes</taxon>
        <taxon>Endogonales</taxon>
        <taxon>Endogonaceae</taxon>
        <taxon>Jimgerdemannia</taxon>
    </lineage>
</organism>
<evidence type="ECO:0000313" key="9">
    <source>
        <dbReference type="EMBL" id="RUO95526.1"/>
    </source>
</evidence>
<dbReference type="OrthoDB" id="2444112at2759"/>
<evidence type="ECO:0000256" key="1">
    <source>
        <dbReference type="ARBA" id="ARBA00004123"/>
    </source>
</evidence>
<keyword evidence="5" id="KW-0694">RNA-binding</keyword>
<dbReference type="PANTHER" id="PTHR21551:SF0">
    <property type="entry name" value="PROTEIN ASSOCIATED WITH TOPO II RELATED-1, ISOFORM A"/>
    <property type="match status" value="1"/>
</dbReference>
<comment type="caution">
    <text evidence="9">The sequence shown here is derived from an EMBL/GenBank/DDBJ whole genome shotgun (WGS) entry which is preliminary data.</text>
</comment>
<proteinExistence type="inferred from homology"/>
<keyword evidence="10" id="KW-1185">Reference proteome</keyword>
<dbReference type="Proteomes" id="UP000268093">
    <property type="component" value="Unassembled WGS sequence"/>
</dbReference>
<keyword evidence="6" id="KW-0539">Nucleus</keyword>
<evidence type="ECO:0000256" key="4">
    <source>
        <dbReference type="ARBA" id="ARBA00022490"/>
    </source>
</evidence>
<keyword evidence="9" id="KW-0413">Isomerase</keyword>
<evidence type="ECO:0000256" key="3">
    <source>
        <dbReference type="ARBA" id="ARBA00009138"/>
    </source>
</evidence>
<protein>
    <submittedName>
        <fullName evidence="9">Topoisomerase II-associated protein PAT1-domain-containing protein</fullName>
    </submittedName>
</protein>
<dbReference type="GO" id="GO:0005634">
    <property type="term" value="C:nucleus"/>
    <property type="evidence" value="ECO:0007669"/>
    <property type="project" value="UniProtKB-SubCell"/>
</dbReference>
<evidence type="ECO:0000256" key="5">
    <source>
        <dbReference type="ARBA" id="ARBA00022884"/>
    </source>
</evidence>
<feature type="non-terminal residue" evidence="9">
    <location>
        <position position="1"/>
    </location>
</feature>
<dbReference type="AlphaFoldDB" id="A0A432ZYM5"/>